<dbReference type="GO" id="GO:0005886">
    <property type="term" value="C:plasma membrane"/>
    <property type="evidence" value="ECO:0007669"/>
    <property type="project" value="UniProtKB-SubCell"/>
</dbReference>
<dbReference type="GO" id="GO:0015628">
    <property type="term" value="P:protein secretion by the type II secretion system"/>
    <property type="evidence" value="ECO:0007669"/>
    <property type="project" value="InterPro"/>
</dbReference>
<keyword evidence="7" id="KW-0653">Protein transport</keyword>
<keyword evidence="6" id="KW-0812">Transmembrane</keyword>
<evidence type="ECO:0000313" key="12">
    <source>
        <dbReference type="EMBL" id="ARP93286.1"/>
    </source>
</evidence>
<dbReference type="STRING" id="463040.CAL15_02115"/>
<gene>
    <name evidence="12" type="ORF">CAL15_02115</name>
</gene>
<evidence type="ECO:0000256" key="9">
    <source>
        <dbReference type="ARBA" id="ARBA00023136"/>
    </source>
</evidence>
<dbReference type="EMBL" id="CP021111">
    <property type="protein sequence ID" value="ARP93286.1"/>
    <property type="molecule type" value="Genomic_DNA"/>
</dbReference>
<sequence length="418" mass="44437">MRRKVPLLRVVLPAAQTGQDDQAVTVHAAWQVGDGRWQGAAHRGLAEVAASYEARRLEVCPHPVDVSMAQLELPPLPAKRLRAGVHGAVELMGLGPSGDLLIAYGAQDASGRVPVAWMPTAVMSHWLAALQRHGMPAPSAVLPPPAFLPLPPDVDGASVAVLDGWLIVRSGANSGDLLPLPAAERTRQLCEQKLRDAMPAVQAVYWSDWPTDSEDRSAVDGEAAPPSGSSTAWNWAFPVARQGSSADRAWMRPALGWGLAVAAVWLVALNLHASRVAEQGRQLSRQMAEQVKAAFPQVSVVLNPLQQARQLVEARRTGTGDLDEVGQIAGLLRASAALLTQSSGQVRQVTFEAGTLHVQWRQGAVLPAGELERLQSQAQERGVGVQAEPDGIRFTVAADGAKESGPPNGQADTAEPRR</sequence>
<feature type="region of interest" description="Disordered" evidence="10">
    <location>
        <begin position="397"/>
        <end position="418"/>
    </location>
</feature>
<evidence type="ECO:0000256" key="4">
    <source>
        <dbReference type="ARBA" id="ARBA00022475"/>
    </source>
</evidence>
<dbReference type="InterPro" id="IPR043129">
    <property type="entry name" value="ATPase_NBD"/>
</dbReference>
<accession>A0A1W6Z785</accession>
<evidence type="ECO:0000313" key="13">
    <source>
        <dbReference type="Proteomes" id="UP000194161"/>
    </source>
</evidence>
<evidence type="ECO:0000256" key="7">
    <source>
        <dbReference type="ARBA" id="ARBA00022927"/>
    </source>
</evidence>
<protein>
    <recommendedName>
        <fullName evidence="11">GspL periplasmic domain-containing protein</fullName>
    </recommendedName>
</protein>
<dbReference type="SUPFAM" id="SSF53067">
    <property type="entry name" value="Actin-like ATPase domain"/>
    <property type="match status" value="1"/>
</dbReference>
<evidence type="ECO:0000256" key="6">
    <source>
        <dbReference type="ARBA" id="ARBA00022692"/>
    </source>
</evidence>
<name>A0A1W6Z785_9BORD</name>
<dbReference type="GO" id="GO:0009276">
    <property type="term" value="C:Gram-negative-bacterium-type cell wall"/>
    <property type="evidence" value="ECO:0007669"/>
    <property type="project" value="InterPro"/>
</dbReference>
<evidence type="ECO:0000256" key="5">
    <source>
        <dbReference type="ARBA" id="ARBA00022519"/>
    </source>
</evidence>
<proteinExistence type="inferred from homology"/>
<evidence type="ECO:0000256" key="10">
    <source>
        <dbReference type="SAM" id="MobiDB-lite"/>
    </source>
</evidence>
<comment type="similarity">
    <text evidence="2">Belongs to the GSP L family.</text>
</comment>
<dbReference type="NCBIfam" id="TIGR01709">
    <property type="entry name" value="typeII_sec_gspL"/>
    <property type="match status" value="1"/>
</dbReference>
<dbReference type="InterPro" id="IPR025691">
    <property type="entry name" value="GspL_pp_dom"/>
</dbReference>
<dbReference type="GO" id="GO:0015627">
    <property type="term" value="C:type II protein secretion system complex"/>
    <property type="evidence" value="ECO:0007669"/>
    <property type="project" value="InterPro"/>
</dbReference>
<organism evidence="12 13">
    <name type="scientific">Bordetella genomosp. 13</name>
    <dbReference type="NCBI Taxonomy" id="463040"/>
    <lineage>
        <taxon>Bacteria</taxon>
        <taxon>Pseudomonadati</taxon>
        <taxon>Pseudomonadota</taxon>
        <taxon>Betaproteobacteria</taxon>
        <taxon>Burkholderiales</taxon>
        <taxon>Alcaligenaceae</taxon>
        <taxon>Bordetella</taxon>
    </lineage>
</organism>
<keyword evidence="8" id="KW-1133">Transmembrane helix</keyword>
<keyword evidence="4" id="KW-1003">Cell membrane</keyword>
<dbReference type="Gene3D" id="3.30.420.380">
    <property type="match status" value="1"/>
</dbReference>
<keyword evidence="9" id="KW-0472">Membrane</keyword>
<keyword evidence="3" id="KW-0813">Transport</keyword>
<evidence type="ECO:0000256" key="2">
    <source>
        <dbReference type="ARBA" id="ARBA00005318"/>
    </source>
</evidence>
<evidence type="ECO:0000259" key="11">
    <source>
        <dbReference type="Pfam" id="PF12693"/>
    </source>
</evidence>
<dbReference type="Pfam" id="PF12693">
    <property type="entry name" value="GspL_C"/>
    <property type="match status" value="1"/>
</dbReference>
<reference evidence="12 13" key="1">
    <citation type="submission" date="2017-05" db="EMBL/GenBank/DDBJ databases">
        <title>Complete and WGS of Bordetella genogroups.</title>
        <authorList>
            <person name="Spilker T."/>
            <person name="LiPuma J."/>
        </authorList>
    </citation>
    <scope>NUCLEOTIDE SEQUENCE [LARGE SCALE GENOMIC DNA]</scope>
    <source>
        <strain evidence="12 13">AU7206</strain>
    </source>
</reference>
<evidence type="ECO:0000256" key="3">
    <source>
        <dbReference type="ARBA" id="ARBA00022448"/>
    </source>
</evidence>
<dbReference type="Proteomes" id="UP000194161">
    <property type="component" value="Chromosome"/>
</dbReference>
<evidence type="ECO:0000256" key="1">
    <source>
        <dbReference type="ARBA" id="ARBA00004533"/>
    </source>
</evidence>
<evidence type="ECO:0000256" key="8">
    <source>
        <dbReference type="ARBA" id="ARBA00022989"/>
    </source>
</evidence>
<dbReference type="AlphaFoldDB" id="A0A1W6Z785"/>
<keyword evidence="13" id="KW-1185">Reference proteome</keyword>
<dbReference type="KEGG" id="bgm:CAL15_02115"/>
<comment type="subcellular location">
    <subcellularLocation>
        <location evidence="1">Cell inner membrane</location>
    </subcellularLocation>
</comment>
<feature type="domain" description="GspL periplasmic" evidence="11">
    <location>
        <begin position="247"/>
        <end position="381"/>
    </location>
</feature>
<keyword evidence="5" id="KW-0997">Cell inner membrane</keyword>
<dbReference type="InterPro" id="IPR007812">
    <property type="entry name" value="T2SS_protein-GspL"/>
</dbReference>